<sequence length="67" mass="7791">MTSEHGISMKHQQKRRATEPELLGYLRKCRKLIPQHMLGNKNYVSLGVDTKNENMCTSFMVLLRSKL</sequence>
<dbReference type="AlphaFoldDB" id="A0A0A9GY54"/>
<reference evidence="1" key="2">
    <citation type="journal article" date="2015" name="Data Brief">
        <title>Shoot transcriptome of the giant reed, Arundo donax.</title>
        <authorList>
            <person name="Barrero R.A."/>
            <person name="Guerrero F.D."/>
            <person name="Moolhuijzen P."/>
            <person name="Goolsby J.A."/>
            <person name="Tidwell J."/>
            <person name="Bellgard S.E."/>
            <person name="Bellgard M.I."/>
        </authorList>
    </citation>
    <scope>NUCLEOTIDE SEQUENCE</scope>
    <source>
        <tissue evidence="1">Shoot tissue taken approximately 20 cm above the soil surface</tissue>
    </source>
</reference>
<dbReference type="EMBL" id="GBRH01169422">
    <property type="protein sequence ID" value="JAE28474.1"/>
    <property type="molecule type" value="Transcribed_RNA"/>
</dbReference>
<proteinExistence type="predicted"/>
<organism evidence="1">
    <name type="scientific">Arundo donax</name>
    <name type="common">Giant reed</name>
    <name type="synonym">Donax arundinaceus</name>
    <dbReference type="NCBI Taxonomy" id="35708"/>
    <lineage>
        <taxon>Eukaryota</taxon>
        <taxon>Viridiplantae</taxon>
        <taxon>Streptophyta</taxon>
        <taxon>Embryophyta</taxon>
        <taxon>Tracheophyta</taxon>
        <taxon>Spermatophyta</taxon>
        <taxon>Magnoliopsida</taxon>
        <taxon>Liliopsida</taxon>
        <taxon>Poales</taxon>
        <taxon>Poaceae</taxon>
        <taxon>PACMAD clade</taxon>
        <taxon>Arundinoideae</taxon>
        <taxon>Arundineae</taxon>
        <taxon>Arundo</taxon>
    </lineage>
</organism>
<protein>
    <submittedName>
        <fullName evidence="1">Uncharacterized protein</fullName>
    </submittedName>
</protein>
<name>A0A0A9GY54_ARUDO</name>
<accession>A0A0A9GY54</accession>
<evidence type="ECO:0000313" key="1">
    <source>
        <dbReference type="EMBL" id="JAE28474.1"/>
    </source>
</evidence>
<reference evidence="1" key="1">
    <citation type="submission" date="2014-09" db="EMBL/GenBank/DDBJ databases">
        <authorList>
            <person name="Magalhaes I.L.F."/>
            <person name="Oliveira U."/>
            <person name="Santos F.R."/>
            <person name="Vidigal T.H.D.A."/>
            <person name="Brescovit A.D."/>
            <person name="Santos A.J."/>
        </authorList>
    </citation>
    <scope>NUCLEOTIDE SEQUENCE</scope>
    <source>
        <tissue evidence="1">Shoot tissue taken approximately 20 cm above the soil surface</tissue>
    </source>
</reference>